<protein>
    <recommendedName>
        <fullName evidence="5">Ribose-5-phosphate isomerase</fullName>
        <ecNumber evidence="4">5.3.1.6</ecNumber>
    </recommendedName>
    <alternativeName>
        <fullName evidence="8">D-ribose-5-phosphate ketol-isomerase</fullName>
    </alternativeName>
    <alternativeName>
        <fullName evidence="7">Phosphoriboisomerase</fullName>
    </alternativeName>
</protein>
<organism evidence="9 10">
    <name type="scientific">Neodothiora populina</name>
    <dbReference type="NCBI Taxonomy" id="2781224"/>
    <lineage>
        <taxon>Eukaryota</taxon>
        <taxon>Fungi</taxon>
        <taxon>Dikarya</taxon>
        <taxon>Ascomycota</taxon>
        <taxon>Pezizomycotina</taxon>
        <taxon>Dothideomycetes</taxon>
        <taxon>Dothideomycetidae</taxon>
        <taxon>Dothideales</taxon>
        <taxon>Dothioraceae</taxon>
        <taxon>Neodothiora</taxon>
    </lineage>
</organism>
<evidence type="ECO:0000256" key="2">
    <source>
        <dbReference type="ARBA" id="ARBA00004988"/>
    </source>
</evidence>
<evidence type="ECO:0000313" key="9">
    <source>
        <dbReference type="EMBL" id="KAL1311760.1"/>
    </source>
</evidence>
<comment type="pathway">
    <text evidence="2">Carbohydrate degradation; pentose phosphate pathway; D-ribose 5-phosphate from D-ribulose 5-phosphate (non-oxidative stage): step 1/1.</text>
</comment>
<dbReference type="CDD" id="cd01398">
    <property type="entry name" value="RPI_A"/>
    <property type="match status" value="1"/>
</dbReference>
<sequence length="335" mass="36512">MLYTCRRLFSRSHTAPVARHLKTPLVSSLSRKSFAYASIRNMSATPTAAPTGAPSVDMVEGAKKKAAYRAIAEHFNSQTQQFVGIGSGSTIIYGVEAIKEQMEKNPPPNDRYIFFVPTGFQSRKVIEQAGLMPMAFDSLPENVMLDVAFDGADEVDDELNCIKGGGACLFQEKLVATRAKKFVCIADYRKNQARLLNSWKYIPIEVAPISHATVMRQLKLLGSINPVLREHTLAKTGPVQTDQGFYIIDAPFKTLLSEEDIVNGKDGSGKDGVWDVATLAHKIKSITGVLEVGLFFGKTGTEIQAEGGQGGQKPVACYFGNEDGSVSVRTWPRSS</sequence>
<evidence type="ECO:0000256" key="6">
    <source>
        <dbReference type="ARBA" id="ARBA00023235"/>
    </source>
</evidence>
<keyword evidence="6" id="KW-0413">Isomerase</keyword>
<evidence type="ECO:0000256" key="4">
    <source>
        <dbReference type="ARBA" id="ARBA00011959"/>
    </source>
</evidence>
<gene>
    <name evidence="9" type="ORF">AAFC00_001848</name>
</gene>
<dbReference type="NCBIfam" id="TIGR00021">
    <property type="entry name" value="rpiA"/>
    <property type="match status" value="1"/>
</dbReference>
<proteinExistence type="inferred from homology"/>
<dbReference type="Gene3D" id="3.30.70.260">
    <property type="match status" value="1"/>
</dbReference>
<name>A0ABR3PQC4_9PEZI</name>
<dbReference type="RefSeq" id="XP_069204609.1">
    <property type="nucleotide sequence ID" value="XM_069341098.1"/>
</dbReference>
<evidence type="ECO:0000256" key="1">
    <source>
        <dbReference type="ARBA" id="ARBA00001713"/>
    </source>
</evidence>
<dbReference type="EMBL" id="JBFMKM010000001">
    <property type="protein sequence ID" value="KAL1311760.1"/>
    <property type="molecule type" value="Genomic_DNA"/>
</dbReference>
<keyword evidence="10" id="KW-1185">Reference proteome</keyword>
<dbReference type="Gene3D" id="3.40.50.1360">
    <property type="match status" value="1"/>
</dbReference>
<comment type="catalytic activity">
    <reaction evidence="1">
        <text>aldehydo-D-ribose 5-phosphate = D-ribulose 5-phosphate</text>
        <dbReference type="Rhea" id="RHEA:14657"/>
        <dbReference type="ChEBI" id="CHEBI:58121"/>
        <dbReference type="ChEBI" id="CHEBI:58273"/>
        <dbReference type="EC" id="5.3.1.6"/>
    </reaction>
</comment>
<dbReference type="InterPro" id="IPR004788">
    <property type="entry name" value="Ribose5P_isomerase_type_A"/>
</dbReference>
<dbReference type="PANTHER" id="PTHR11934:SF0">
    <property type="entry name" value="RIBOSE-5-PHOSPHATE ISOMERASE"/>
    <property type="match status" value="1"/>
</dbReference>
<dbReference type="EC" id="5.3.1.6" evidence="4"/>
<dbReference type="GeneID" id="95975551"/>
<dbReference type="Proteomes" id="UP001562354">
    <property type="component" value="Unassembled WGS sequence"/>
</dbReference>
<accession>A0ABR3PQC4</accession>
<comment type="similarity">
    <text evidence="3">Belongs to the ribose 5-phosphate isomerase family.</text>
</comment>
<dbReference type="Pfam" id="PF06026">
    <property type="entry name" value="Rib_5-P_isom_A"/>
    <property type="match status" value="1"/>
</dbReference>
<reference evidence="9 10" key="1">
    <citation type="submission" date="2024-07" db="EMBL/GenBank/DDBJ databases">
        <title>Draft sequence of the Neodothiora populina.</title>
        <authorList>
            <person name="Drown D.D."/>
            <person name="Schuette U.S."/>
            <person name="Buechlein A.B."/>
            <person name="Rusch D.R."/>
            <person name="Winton L.W."/>
            <person name="Adams G.A."/>
        </authorList>
    </citation>
    <scope>NUCLEOTIDE SEQUENCE [LARGE SCALE GENOMIC DNA]</scope>
    <source>
        <strain evidence="9 10">CPC 39397</strain>
    </source>
</reference>
<evidence type="ECO:0000256" key="5">
    <source>
        <dbReference type="ARBA" id="ARBA00019150"/>
    </source>
</evidence>
<evidence type="ECO:0000256" key="7">
    <source>
        <dbReference type="ARBA" id="ARBA00029734"/>
    </source>
</evidence>
<comment type="caution">
    <text evidence="9">The sequence shown here is derived from an EMBL/GenBank/DDBJ whole genome shotgun (WGS) entry which is preliminary data.</text>
</comment>
<dbReference type="PANTHER" id="PTHR11934">
    <property type="entry name" value="RIBOSE-5-PHOSPHATE ISOMERASE"/>
    <property type="match status" value="1"/>
</dbReference>
<evidence type="ECO:0000313" key="10">
    <source>
        <dbReference type="Proteomes" id="UP001562354"/>
    </source>
</evidence>
<dbReference type="SUPFAM" id="SSF100950">
    <property type="entry name" value="NagB/RpiA/CoA transferase-like"/>
    <property type="match status" value="1"/>
</dbReference>
<evidence type="ECO:0000256" key="3">
    <source>
        <dbReference type="ARBA" id="ARBA00008088"/>
    </source>
</evidence>
<dbReference type="SUPFAM" id="SSF75445">
    <property type="entry name" value="D-ribose-5-phosphate isomerase (RpiA), lid domain"/>
    <property type="match status" value="1"/>
</dbReference>
<dbReference type="InterPro" id="IPR037171">
    <property type="entry name" value="NagB/RpiA_transferase-like"/>
</dbReference>
<evidence type="ECO:0000256" key="8">
    <source>
        <dbReference type="ARBA" id="ARBA00032273"/>
    </source>
</evidence>